<dbReference type="PANTHER" id="PTHR33048:SF47">
    <property type="entry name" value="INTEGRAL MEMBRANE PROTEIN-RELATED"/>
    <property type="match status" value="1"/>
</dbReference>
<gene>
    <name evidence="8" type="ORF">HDK90DRAFT_102529</name>
</gene>
<dbReference type="Proteomes" id="UP001492380">
    <property type="component" value="Unassembled WGS sequence"/>
</dbReference>
<reference evidence="8 9" key="1">
    <citation type="submission" date="2024-04" db="EMBL/GenBank/DDBJ databases">
        <title>Phyllosticta paracitricarpa is synonymous to the EU quarantine fungus P. citricarpa based on phylogenomic analyses.</title>
        <authorList>
            <consortium name="Lawrence Berkeley National Laboratory"/>
            <person name="Van Ingen-Buijs V.A."/>
            <person name="Van Westerhoven A.C."/>
            <person name="Haridas S."/>
            <person name="Skiadas P."/>
            <person name="Martin F."/>
            <person name="Groenewald J.Z."/>
            <person name="Crous P.W."/>
            <person name="Seidl M.F."/>
        </authorList>
    </citation>
    <scope>NUCLEOTIDE SEQUENCE [LARGE SCALE GENOMIC DNA]</scope>
    <source>
        <strain evidence="8 9">CBS 123374</strain>
    </source>
</reference>
<feature type="domain" description="Rhodopsin" evidence="7">
    <location>
        <begin position="67"/>
        <end position="313"/>
    </location>
</feature>
<evidence type="ECO:0000256" key="5">
    <source>
        <dbReference type="ARBA" id="ARBA00038359"/>
    </source>
</evidence>
<accession>A0ABR1Y9Z5</accession>
<comment type="similarity">
    <text evidence="5">Belongs to the SAT4 family.</text>
</comment>
<feature type="transmembrane region" description="Helical" evidence="6">
    <location>
        <begin position="245"/>
        <end position="269"/>
    </location>
</feature>
<sequence length="404" mass="44801">MSQEKLTSSLNRLPHLPGVRSMTSLTMGNNLVTPSENLAPIPLVNERATILGVSVVFAVLAVSAVILRLYARFKLAHAAGWDDLLVSLAAISSTIGTSLLNVLPSHGLGRHLNTLSFYQIQDYLYWFWVAELSYICSTTLIKVSLLVQYLRLFTNQRGMLRLIICLIIFTTIWGLCFFGVSMFGCTPIKKFWKLLTPGHCVIGDGHSFYITFLVHAATSMVLDFVVLCLPLFTLSRIDLEGARKFAVAGMITLGAIVSIMNLVKVVLVVKTRAGFYPNTDPTFYAPPGVLLSALEVDFAILCASIPIFWPIISTLSFGRIFVVDEVVVQTQQRLNRMSSSNFDIDSEKGEHKPSYSYHSKDPFDLEVRPMGGDIGAFSNHGDDIEHSVNIETTQVPMDQIRRLC</sequence>
<feature type="transmembrane region" description="Helical" evidence="6">
    <location>
        <begin position="208"/>
        <end position="233"/>
    </location>
</feature>
<feature type="transmembrane region" description="Helical" evidence="6">
    <location>
        <begin position="123"/>
        <end position="147"/>
    </location>
</feature>
<evidence type="ECO:0000313" key="9">
    <source>
        <dbReference type="Proteomes" id="UP001492380"/>
    </source>
</evidence>
<dbReference type="Pfam" id="PF20684">
    <property type="entry name" value="Fung_rhodopsin"/>
    <property type="match status" value="1"/>
</dbReference>
<feature type="transmembrane region" description="Helical" evidence="6">
    <location>
        <begin position="159"/>
        <end position="183"/>
    </location>
</feature>
<dbReference type="InterPro" id="IPR052337">
    <property type="entry name" value="SAT4-like"/>
</dbReference>
<organism evidence="8 9">
    <name type="scientific">Phyllosticta capitalensis</name>
    <dbReference type="NCBI Taxonomy" id="121624"/>
    <lineage>
        <taxon>Eukaryota</taxon>
        <taxon>Fungi</taxon>
        <taxon>Dikarya</taxon>
        <taxon>Ascomycota</taxon>
        <taxon>Pezizomycotina</taxon>
        <taxon>Dothideomycetes</taxon>
        <taxon>Dothideomycetes incertae sedis</taxon>
        <taxon>Botryosphaeriales</taxon>
        <taxon>Phyllostictaceae</taxon>
        <taxon>Phyllosticta</taxon>
    </lineage>
</organism>
<evidence type="ECO:0000259" key="7">
    <source>
        <dbReference type="Pfam" id="PF20684"/>
    </source>
</evidence>
<evidence type="ECO:0000313" key="8">
    <source>
        <dbReference type="EMBL" id="KAK8223775.1"/>
    </source>
</evidence>
<evidence type="ECO:0000256" key="2">
    <source>
        <dbReference type="ARBA" id="ARBA00022692"/>
    </source>
</evidence>
<evidence type="ECO:0000256" key="3">
    <source>
        <dbReference type="ARBA" id="ARBA00022989"/>
    </source>
</evidence>
<feature type="transmembrane region" description="Helical" evidence="6">
    <location>
        <begin position="289"/>
        <end position="312"/>
    </location>
</feature>
<evidence type="ECO:0000256" key="4">
    <source>
        <dbReference type="ARBA" id="ARBA00023136"/>
    </source>
</evidence>
<dbReference type="InterPro" id="IPR049326">
    <property type="entry name" value="Rhodopsin_dom_fungi"/>
</dbReference>
<name>A0ABR1Y9Z5_9PEZI</name>
<evidence type="ECO:0000256" key="1">
    <source>
        <dbReference type="ARBA" id="ARBA00004141"/>
    </source>
</evidence>
<dbReference type="EMBL" id="JBBWRZ010000013">
    <property type="protein sequence ID" value="KAK8223775.1"/>
    <property type="molecule type" value="Genomic_DNA"/>
</dbReference>
<comment type="caution">
    <text evidence="8">The sequence shown here is derived from an EMBL/GenBank/DDBJ whole genome shotgun (WGS) entry which is preliminary data.</text>
</comment>
<protein>
    <recommendedName>
        <fullName evidence="7">Rhodopsin domain-containing protein</fullName>
    </recommendedName>
</protein>
<keyword evidence="9" id="KW-1185">Reference proteome</keyword>
<keyword evidence="2 6" id="KW-0812">Transmembrane</keyword>
<proteinExistence type="inferred from homology"/>
<evidence type="ECO:0000256" key="6">
    <source>
        <dbReference type="SAM" id="Phobius"/>
    </source>
</evidence>
<keyword evidence="3 6" id="KW-1133">Transmembrane helix</keyword>
<dbReference type="PANTHER" id="PTHR33048">
    <property type="entry name" value="PTH11-LIKE INTEGRAL MEMBRANE PROTEIN (AFU_ORTHOLOGUE AFUA_5G11245)"/>
    <property type="match status" value="1"/>
</dbReference>
<keyword evidence="4 6" id="KW-0472">Membrane</keyword>
<feature type="transmembrane region" description="Helical" evidence="6">
    <location>
        <begin position="48"/>
        <end position="71"/>
    </location>
</feature>
<comment type="subcellular location">
    <subcellularLocation>
        <location evidence="1">Membrane</location>
        <topology evidence="1">Multi-pass membrane protein</topology>
    </subcellularLocation>
</comment>
<feature type="transmembrane region" description="Helical" evidence="6">
    <location>
        <begin position="83"/>
        <end position="103"/>
    </location>
</feature>